<evidence type="ECO:0000313" key="1">
    <source>
        <dbReference type="EMBL" id="OSX80123.1"/>
    </source>
</evidence>
<dbReference type="Proteomes" id="UP000218209">
    <property type="component" value="Unassembled WGS sequence"/>
</dbReference>
<proteinExistence type="predicted"/>
<evidence type="ECO:0000313" key="2">
    <source>
        <dbReference type="Proteomes" id="UP000218209"/>
    </source>
</evidence>
<accession>A0A1X6PHI9</accession>
<organism evidence="1 2">
    <name type="scientific">Porphyra umbilicalis</name>
    <name type="common">Purple laver</name>
    <name type="synonym">Red alga</name>
    <dbReference type="NCBI Taxonomy" id="2786"/>
    <lineage>
        <taxon>Eukaryota</taxon>
        <taxon>Rhodophyta</taxon>
        <taxon>Bangiophyceae</taxon>
        <taxon>Bangiales</taxon>
        <taxon>Bangiaceae</taxon>
        <taxon>Porphyra</taxon>
    </lineage>
</organism>
<reference evidence="1 2" key="1">
    <citation type="submission" date="2017-03" db="EMBL/GenBank/DDBJ databases">
        <title>WGS assembly of Porphyra umbilicalis.</title>
        <authorList>
            <person name="Brawley S.H."/>
            <person name="Blouin N.A."/>
            <person name="Ficko-Blean E."/>
            <person name="Wheeler G.L."/>
            <person name="Lohr M."/>
            <person name="Goodson H.V."/>
            <person name="Jenkins J.W."/>
            <person name="Blaby-Haas C.E."/>
            <person name="Helliwell K.E."/>
            <person name="Chan C."/>
            <person name="Marriage T."/>
            <person name="Bhattacharya D."/>
            <person name="Klein A.S."/>
            <person name="Badis Y."/>
            <person name="Brodie J."/>
            <person name="Cao Y."/>
            <person name="Collen J."/>
            <person name="Dittami S.M."/>
            <person name="Gachon C.M."/>
            <person name="Green B.R."/>
            <person name="Karpowicz S."/>
            <person name="Kim J.W."/>
            <person name="Kudahl U."/>
            <person name="Lin S."/>
            <person name="Michel G."/>
            <person name="Mittag M."/>
            <person name="Olson B.J."/>
            <person name="Pangilinan J."/>
            <person name="Peng Y."/>
            <person name="Qiu H."/>
            <person name="Shu S."/>
            <person name="Singer J.T."/>
            <person name="Smith A.G."/>
            <person name="Sprecher B.N."/>
            <person name="Wagner V."/>
            <person name="Wang W."/>
            <person name="Wang Z.-Y."/>
            <person name="Yan J."/>
            <person name="Yarish C."/>
            <person name="Zoeuner-Riek S."/>
            <person name="Zhuang Y."/>
            <person name="Zou Y."/>
            <person name="Lindquist E.A."/>
            <person name="Grimwood J."/>
            <person name="Barry K."/>
            <person name="Rokhsar D.S."/>
            <person name="Schmutz J."/>
            <person name="Stiller J.W."/>
            <person name="Grossman A.R."/>
            <person name="Prochnik S.E."/>
        </authorList>
    </citation>
    <scope>NUCLEOTIDE SEQUENCE [LARGE SCALE GENOMIC DNA]</scope>
    <source>
        <strain evidence="1">4086291</strain>
    </source>
</reference>
<sequence>MRFRSTRTSFSSASMIRQTASWSLVCTKRVSTGFCSHC</sequence>
<dbReference type="EMBL" id="KV918780">
    <property type="protein sequence ID" value="OSX80123.1"/>
    <property type="molecule type" value="Genomic_DNA"/>
</dbReference>
<protein>
    <submittedName>
        <fullName evidence="1">Uncharacterized protein</fullName>
    </submittedName>
</protein>
<dbReference type="AlphaFoldDB" id="A0A1X6PHI9"/>
<gene>
    <name evidence="1" type="ORF">BU14_0058s0034</name>
</gene>
<keyword evidence="2" id="KW-1185">Reference proteome</keyword>
<name>A0A1X6PHI9_PORUM</name>